<comment type="caution">
    <text evidence="4">The sequence shown here is derived from an EMBL/GenBank/DDBJ whole genome shotgun (WGS) entry which is preliminary data.</text>
</comment>
<gene>
    <name evidence="4" type="ORF">PVX_001685</name>
</gene>
<feature type="region of interest" description="Disordered" evidence="1">
    <location>
        <begin position="242"/>
        <end position="273"/>
    </location>
</feature>
<dbReference type="Pfam" id="PF09687">
    <property type="entry name" value="PRESAN"/>
    <property type="match status" value="1"/>
</dbReference>
<dbReference type="Gene3D" id="6.10.280.180">
    <property type="entry name" value="Plasmodium RESA, N-terminal helical domain"/>
    <property type="match status" value="1"/>
</dbReference>
<dbReference type="EMBL" id="AAKM01000021">
    <property type="protein sequence ID" value="EDL42969.1"/>
    <property type="molecule type" value="Genomic_DNA"/>
</dbReference>
<dbReference type="AlphaFoldDB" id="A5KCA5"/>
<dbReference type="InterPro" id="IPR006526">
    <property type="entry name" value="Export_prot_PHISTa/b/c"/>
</dbReference>
<dbReference type="RefSeq" id="XP_001612696.1">
    <property type="nucleotide sequence ID" value="XM_001612646.1"/>
</dbReference>
<evidence type="ECO:0000259" key="3">
    <source>
        <dbReference type="Pfam" id="PF09687"/>
    </source>
</evidence>
<protein>
    <submittedName>
        <fullName evidence="4">Phist protein (Pf-fam-b)</fullName>
    </submittedName>
</protein>
<dbReference type="KEGG" id="pvx:PVX_001685"/>
<feature type="domain" description="Plasmodium RESA N-terminal" evidence="3">
    <location>
        <begin position="441"/>
        <end position="564"/>
    </location>
</feature>
<evidence type="ECO:0000313" key="4">
    <source>
        <dbReference type="EMBL" id="EDL42969.1"/>
    </source>
</evidence>
<evidence type="ECO:0000256" key="2">
    <source>
        <dbReference type="SAM" id="SignalP"/>
    </source>
</evidence>
<dbReference type="PANTHER" id="PTHR36193">
    <property type="entry name" value="PHISTB DOMAIN-CONTAINING RESA-LIKE PROTEIN 1"/>
    <property type="match status" value="1"/>
</dbReference>
<organism evidence="4 5">
    <name type="scientific">Plasmodium vivax (strain Salvador I)</name>
    <dbReference type="NCBI Taxonomy" id="126793"/>
    <lineage>
        <taxon>Eukaryota</taxon>
        <taxon>Sar</taxon>
        <taxon>Alveolata</taxon>
        <taxon>Apicomplexa</taxon>
        <taxon>Aconoidasida</taxon>
        <taxon>Haemosporida</taxon>
        <taxon>Plasmodiidae</taxon>
        <taxon>Plasmodium</taxon>
        <taxon>Plasmodium (Plasmodium)</taxon>
    </lineage>
</organism>
<sequence>MRNLRFFRHANVVCFALLHILVQDEPSSRGRGMMQPRSLSEFVSSIFPSSYGNMFADEDDLLPEDGFSSDDDAGTCVPKCGGSRSCGSMESESCARGSCFRGGFPGSGVPADDSSDDGKSCPGSASCGGSFCKGVGDMAAGMTGGVADFSAEQSLKSEMESAMESEMKNAMESAMASEMESAMESAMASEMESAMESEMKNAMESEMKNAMESAMASEMESAMESEMKNAMESAMESAMGNPMDNPLTSSLDNPLDMPLSNGTDDPTEDTVEDAVEETLGDDAEETMSDDVEEMLDDGSDETLEDSVAEALDDYLDDDDMEETVDDSLDDGVEDAVEDALDGTAEDILGDHVEDDMLSPDEDFVEEDSPDLMDDASDELLIDLEFSDPNDLDGRINRPYDHVNVKVTQTAGKWDSLGPNPFLFNNNSCPYGCRNSDLSKTLTEEQLDEKIYNLGSVVDVRDMYIIWNYVNDNEKKKFYSMRTMLLTYCDCLSDACEIPHEIKKQEWLKVHRFMNRVFLRYEKRFTKYIHSFLKHGKTDRWRFIDFLNNYKAKCNKFRIVMYNYWKNNIFTRIDTYQRFLVDVS</sequence>
<dbReference type="OMA" id="YKAKCNK"/>
<dbReference type="InterPro" id="IPR019111">
    <property type="entry name" value="PRESA_N"/>
</dbReference>
<name>A5KCA5_PLAVS</name>
<feature type="chain" id="PRO_5002683943" evidence="2">
    <location>
        <begin position="31"/>
        <end position="583"/>
    </location>
</feature>
<keyword evidence="5" id="KW-1185">Reference proteome</keyword>
<dbReference type="InterPro" id="IPR044885">
    <property type="entry name" value="PRESA_N_sf"/>
</dbReference>
<keyword evidence="2" id="KW-0732">Signal</keyword>
<dbReference type="PANTHER" id="PTHR36193:SF23">
    <property type="entry name" value="PHISTB DOMAIN-CONTAINING RESA-LIKE PROTEIN 1"/>
    <property type="match status" value="1"/>
</dbReference>
<dbReference type="GeneID" id="5471943"/>
<dbReference type="STRING" id="126793.A5KCA5"/>
<proteinExistence type="predicted"/>
<evidence type="ECO:0000313" key="5">
    <source>
        <dbReference type="Proteomes" id="UP000008333"/>
    </source>
</evidence>
<feature type="signal peptide" evidence="2">
    <location>
        <begin position="1"/>
        <end position="30"/>
    </location>
</feature>
<evidence type="ECO:0000256" key="1">
    <source>
        <dbReference type="SAM" id="MobiDB-lite"/>
    </source>
</evidence>
<dbReference type="InParanoid" id="A5KCA5"/>
<reference evidence="4 5" key="1">
    <citation type="journal article" date="2008" name="Nature">
        <title>Comparative genomics of the neglected human malaria parasite Plasmodium vivax.</title>
        <authorList>
            <person name="Carlton J.M."/>
            <person name="Adams J.H."/>
            <person name="Silva J.C."/>
            <person name="Bidwell S.L."/>
            <person name="Lorenzi H."/>
            <person name="Caler E."/>
            <person name="Crabtree J."/>
            <person name="Angiuoli S.V."/>
            <person name="Merino E.F."/>
            <person name="Amedeo P."/>
            <person name="Cheng Q."/>
            <person name="Coulson R.M."/>
            <person name="Crabb B.S."/>
            <person name="Del Portillo H.A."/>
            <person name="Essien K."/>
            <person name="Feldblyum T.V."/>
            <person name="Fernandez-Becerra C."/>
            <person name="Gilson P.R."/>
            <person name="Gueye A.H."/>
            <person name="Guo X."/>
            <person name="Kang'a S."/>
            <person name="Kooij T.W."/>
            <person name="Korsinczky M."/>
            <person name="Meyer E.V."/>
            <person name="Nene V."/>
            <person name="Paulsen I."/>
            <person name="White O."/>
            <person name="Ralph S.A."/>
            <person name="Ren Q."/>
            <person name="Sargeant T.J."/>
            <person name="Salzberg S.L."/>
            <person name="Stoeckert C.J."/>
            <person name="Sullivan S.A."/>
            <person name="Yamamoto M.M."/>
            <person name="Hoffman S.L."/>
            <person name="Wortman J.R."/>
            <person name="Gardner M.J."/>
            <person name="Galinski M.R."/>
            <person name="Barnwell J.W."/>
            <person name="Fraser-Liggett C.M."/>
        </authorList>
    </citation>
    <scope>NUCLEOTIDE SEQUENCE [LARGE SCALE GENOMIC DNA]</scope>
    <source>
        <strain evidence="4 5">Salvador I</strain>
    </source>
</reference>
<dbReference type="NCBIfam" id="TIGR01639">
    <property type="entry name" value="P_fal_TIGR01639"/>
    <property type="match status" value="1"/>
</dbReference>
<dbReference type="VEuPathDB" id="PlasmoDB:PVX_001685"/>
<dbReference type="Proteomes" id="UP000008333">
    <property type="component" value="Unassembled WGS sequence"/>
</dbReference>
<accession>A5KCA5</accession>